<dbReference type="EMBL" id="JAANBB010000644">
    <property type="protein sequence ID" value="KAF7537182.1"/>
    <property type="molecule type" value="Genomic_DNA"/>
</dbReference>
<comment type="subcellular location">
    <subcellularLocation>
        <location evidence="1">Nucleus</location>
    </subcellularLocation>
</comment>
<dbReference type="OrthoDB" id="4898680at2759"/>
<evidence type="ECO:0000256" key="2">
    <source>
        <dbReference type="ARBA" id="ARBA00023242"/>
    </source>
</evidence>
<dbReference type="GO" id="GO:0005634">
    <property type="term" value="C:nucleus"/>
    <property type="evidence" value="ECO:0007669"/>
    <property type="project" value="UniProtKB-SubCell"/>
</dbReference>
<evidence type="ECO:0000256" key="3">
    <source>
        <dbReference type="SAM" id="MobiDB-lite"/>
    </source>
</evidence>
<dbReference type="AlphaFoldDB" id="A0A9P5H112"/>
<dbReference type="CDD" id="cd12148">
    <property type="entry name" value="fungal_TF_MHR"/>
    <property type="match status" value="1"/>
</dbReference>
<dbReference type="InterPro" id="IPR007219">
    <property type="entry name" value="XnlR_reg_dom"/>
</dbReference>
<dbReference type="Proteomes" id="UP000722485">
    <property type="component" value="Unassembled WGS sequence"/>
</dbReference>
<evidence type="ECO:0000313" key="5">
    <source>
        <dbReference type="EMBL" id="KAF7537182.1"/>
    </source>
</evidence>
<evidence type="ECO:0000259" key="4">
    <source>
        <dbReference type="Pfam" id="PF04082"/>
    </source>
</evidence>
<sequence>MSGPPVSGAEIADEATTVHIETTPSGEENFGAMHPTQESLSSASGNMLNGQGIADRAAHALNQLIRTDIHGLNNLVQAWLDEKVNLPLAEPFVARCAEATKDLATLLPPSAAGLRDPSPSVVQQAKIMLRNTLRRVNIQRESTVEDYFSQMFGDNLRWETIGIFFSAASRAAIDIESFPSLYMNEQQRSDLIRALTYVGDCCLETCLALDCLNDLQLVLQYENFIVHSQVDGDQSYHSWRRMGDLASSLFALGYHEKIDTATSNIPPFVAELRKAAFARIYTGDKSLAVFLGRPPRIAKAYCTFQLPANEPGIWDNTDSTIADSETSLGLPDREGSSAIDSASNSLEPINYTAETRWKKQMQYEKQPTINGENYQPTSNSLPASEIAMLIHSPKISSWAPDLTIYTPFSSCTWLL</sequence>
<organism evidence="5 6">
    <name type="scientific">Cylindrodendrum hubeiense</name>
    <dbReference type="NCBI Taxonomy" id="595255"/>
    <lineage>
        <taxon>Eukaryota</taxon>
        <taxon>Fungi</taxon>
        <taxon>Dikarya</taxon>
        <taxon>Ascomycota</taxon>
        <taxon>Pezizomycotina</taxon>
        <taxon>Sordariomycetes</taxon>
        <taxon>Hypocreomycetidae</taxon>
        <taxon>Hypocreales</taxon>
        <taxon>Nectriaceae</taxon>
        <taxon>Cylindrodendrum</taxon>
    </lineage>
</organism>
<gene>
    <name evidence="5" type="ORF">G7Z17_g12902</name>
</gene>
<evidence type="ECO:0000256" key="1">
    <source>
        <dbReference type="ARBA" id="ARBA00004123"/>
    </source>
</evidence>
<feature type="domain" description="Xylanolytic transcriptional activator regulatory" evidence="4">
    <location>
        <begin position="235"/>
        <end position="326"/>
    </location>
</feature>
<protein>
    <recommendedName>
        <fullName evidence="4">Xylanolytic transcriptional activator regulatory domain-containing protein</fullName>
    </recommendedName>
</protein>
<dbReference type="InterPro" id="IPR050613">
    <property type="entry name" value="Sec_Metabolite_Reg"/>
</dbReference>
<dbReference type="Pfam" id="PF04082">
    <property type="entry name" value="Fungal_trans"/>
    <property type="match status" value="1"/>
</dbReference>
<keyword evidence="2" id="KW-0539">Nucleus</keyword>
<feature type="compositionally biased region" description="Polar residues" evidence="3">
    <location>
        <begin position="36"/>
        <end position="47"/>
    </location>
</feature>
<evidence type="ECO:0000313" key="6">
    <source>
        <dbReference type="Proteomes" id="UP000722485"/>
    </source>
</evidence>
<feature type="region of interest" description="Disordered" evidence="3">
    <location>
        <begin position="24"/>
        <end position="47"/>
    </location>
</feature>
<accession>A0A9P5H112</accession>
<dbReference type="PANTHER" id="PTHR31001:SF40">
    <property type="entry name" value="ZN(II)2CYS6 TRANSCRIPTION FACTOR (EUROFUNG)"/>
    <property type="match status" value="1"/>
</dbReference>
<comment type="caution">
    <text evidence="5">The sequence shown here is derived from an EMBL/GenBank/DDBJ whole genome shotgun (WGS) entry which is preliminary data.</text>
</comment>
<reference evidence="5" key="1">
    <citation type="submission" date="2020-03" db="EMBL/GenBank/DDBJ databases">
        <title>Draft Genome Sequence of Cylindrodendrum hubeiense.</title>
        <authorList>
            <person name="Buettner E."/>
            <person name="Kellner H."/>
        </authorList>
    </citation>
    <scope>NUCLEOTIDE SEQUENCE</scope>
    <source>
        <strain evidence="5">IHI 201604</strain>
    </source>
</reference>
<dbReference type="PANTHER" id="PTHR31001">
    <property type="entry name" value="UNCHARACTERIZED TRANSCRIPTIONAL REGULATORY PROTEIN"/>
    <property type="match status" value="1"/>
</dbReference>
<keyword evidence="6" id="KW-1185">Reference proteome</keyword>
<proteinExistence type="predicted"/>
<name>A0A9P5H112_9HYPO</name>